<reference evidence="2 3" key="1">
    <citation type="submission" date="2018-06" db="EMBL/GenBank/DDBJ databases">
        <title>A transcriptomic atlas of mushroom development highlights an independent origin of complex multicellularity.</title>
        <authorList>
            <consortium name="DOE Joint Genome Institute"/>
            <person name="Krizsan K."/>
            <person name="Almasi E."/>
            <person name="Merenyi Z."/>
            <person name="Sahu N."/>
            <person name="Viragh M."/>
            <person name="Koszo T."/>
            <person name="Mondo S."/>
            <person name="Kiss B."/>
            <person name="Balint B."/>
            <person name="Kues U."/>
            <person name="Barry K."/>
            <person name="Hegedus J.C."/>
            <person name="Henrissat B."/>
            <person name="Johnson J."/>
            <person name="Lipzen A."/>
            <person name="Ohm R."/>
            <person name="Nagy I."/>
            <person name="Pangilinan J."/>
            <person name="Yan J."/>
            <person name="Xiong Y."/>
            <person name="Grigoriev I.V."/>
            <person name="Hibbett D.S."/>
            <person name="Nagy L.G."/>
        </authorList>
    </citation>
    <scope>NUCLEOTIDE SEQUENCE [LARGE SCALE GENOMIC DNA]</scope>
    <source>
        <strain evidence="2 3">SZMC22713</strain>
    </source>
</reference>
<evidence type="ECO:0000313" key="2">
    <source>
        <dbReference type="EMBL" id="TDL14023.1"/>
    </source>
</evidence>
<organism evidence="2 3">
    <name type="scientific">Rickenella mellea</name>
    <dbReference type="NCBI Taxonomy" id="50990"/>
    <lineage>
        <taxon>Eukaryota</taxon>
        <taxon>Fungi</taxon>
        <taxon>Dikarya</taxon>
        <taxon>Basidiomycota</taxon>
        <taxon>Agaricomycotina</taxon>
        <taxon>Agaricomycetes</taxon>
        <taxon>Hymenochaetales</taxon>
        <taxon>Rickenellaceae</taxon>
        <taxon>Rickenella</taxon>
    </lineage>
</organism>
<evidence type="ECO:0000256" key="1">
    <source>
        <dbReference type="SAM" id="MobiDB-lite"/>
    </source>
</evidence>
<dbReference type="AlphaFoldDB" id="A0A4Y7PF68"/>
<gene>
    <name evidence="2" type="ORF">BD410DRAFT_867663</name>
</gene>
<proteinExistence type="predicted"/>
<sequence length="371" mass="42370">MPNLATDTTLSGMCYDKEPRDYFASIAIERKWGVRHFPFPSGIDHHPTIHFTTFWGYTDGPPEDDFGREADIFIQRSIDPRQPSVYWVKVLKKWELSRPYVSTNVQTTQWHPVAIRRIYDRKRRAWVPLSDIDPAMDRALLPTWKPRGLMVDTNESYTANCGTITSDVERFIPLRVRTGIVLVFGLPWQWTSRSRCCSFLKCSFFSSYNLMKDIEDACVDDNERAARRTFANIAAERNWVVQHKTFSSGLKHRPTMVFAHFLSTTNALPEREFGLPGDVYTQVSESKGQDSIYWVKQVDTWIVWQPFTPGRGQPNQWHPAANRRVFVREKRTWLSPNTINRWASDAARAAGQEGGGGAGDAGEGVGTSSNA</sequence>
<dbReference type="Proteomes" id="UP000294933">
    <property type="component" value="Unassembled WGS sequence"/>
</dbReference>
<name>A0A4Y7PF68_9AGAM</name>
<feature type="compositionally biased region" description="Gly residues" evidence="1">
    <location>
        <begin position="352"/>
        <end position="365"/>
    </location>
</feature>
<dbReference type="EMBL" id="ML170406">
    <property type="protein sequence ID" value="TDL14023.1"/>
    <property type="molecule type" value="Genomic_DNA"/>
</dbReference>
<accession>A0A4Y7PF68</accession>
<protein>
    <submittedName>
        <fullName evidence="2">Uncharacterized protein</fullName>
    </submittedName>
</protein>
<dbReference type="VEuPathDB" id="FungiDB:BD410DRAFT_867663"/>
<evidence type="ECO:0000313" key="3">
    <source>
        <dbReference type="Proteomes" id="UP000294933"/>
    </source>
</evidence>
<feature type="region of interest" description="Disordered" evidence="1">
    <location>
        <begin position="347"/>
        <end position="371"/>
    </location>
</feature>
<keyword evidence="3" id="KW-1185">Reference proteome</keyword>